<evidence type="ECO:0000313" key="1">
    <source>
        <dbReference type="EMBL" id="MBO1318897.1"/>
    </source>
</evidence>
<sequence length="95" mass="11038">MRIDFHIHHGFEGVNPALQRIHRDLIEPFATMLDRWQLLDRFFISDETVPEPHSRLTLEVRGSHQSTLANDLLALFRQQADADGLVQPNHITCRD</sequence>
<dbReference type="Proteomes" id="UP000664417">
    <property type="component" value="Unassembled WGS sequence"/>
</dbReference>
<name>A0A8J7Q699_9BACT</name>
<dbReference type="EMBL" id="JAFREP010000007">
    <property type="protein sequence ID" value="MBO1318897.1"/>
    <property type="molecule type" value="Genomic_DNA"/>
</dbReference>
<evidence type="ECO:0000313" key="2">
    <source>
        <dbReference type="Proteomes" id="UP000664417"/>
    </source>
</evidence>
<dbReference type="RefSeq" id="WP_207858715.1">
    <property type="nucleotide sequence ID" value="NZ_JAFREP010000007.1"/>
</dbReference>
<dbReference type="AlphaFoldDB" id="A0A8J7Q699"/>
<comment type="caution">
    <text evidence="1">The sequence shown here is derived from an EMBL/GenBank/DDBJ whole genome shotgun (WGS) entry which is preliminary data.</text>
</comment>
<reference evidence="1" key="1">
    <citation type="submission" date="2021-03" db="EMBL/GenBank/DDBJ databases">
        <authorList>
            <person name="Wang G."/>
        </authorList>
    </citation>
    <scope>NUCLEOTIDE SEQUENCE</scope>
    <source>
        <strain evidence="1">KCTC 12899</strain>
    </source>
</reference>
<gene>
    <name evidence="1" type="ORF">J3U88_10535</name>
</gene>
<protein>
    <submittedName>
        <fullName evidence="1">Uncharacterized protein</fullName>
    </submittedName>
</protein>
<organism evidence="1 2">
    <name type="scientific">Acanthopleuribacter pedis</name>
    <dbReference type="NCBI Taxonomy" id="442870"/>
    <lineage>
        <taxon>Bacteria</taxon>
        <taxon>Pseudomonadati</taxon>
        <taxon>Acidobacteriota</taxon>
        <taxon>Holophagae</taxon>
        <taxon>Acanthopleuribacterales</taxon>
        <taxon>Acanthopleuribacteraceae</taxon>
        <taxon>Acanthopleuribacter</taxon>
    </lineage>
</organism>
<accession>A0A8J7Q699</accession>
<proteinExistence type="predicted"/>
<keyword evidence="2" id="KW-1185">Reference proteome</keyword>